<keyword evidence="2" id="KW-1185">Reference proteome</keyword>
<organism evidence="1 2">
    <name type="scientific">Solanum commersonii</name>
    <name type="common">Commerson's wild potato</name>
    <name type="synonym">Commerson's nightshade</name>
    <dbReference type="NCBI Taxonomy" id="4109"/>
    <lineage>
        <taxon>Eukaryota</taxon>
        <taxon>Viridiplantae</taxon>
        <taxon>Streptophyta</taxon>
        <taxon>Embryophyta</taxon>
        <taxon>Tracheophyta</taxon>
        <taxon>Spermatophyta</taxon>
        <taxon>Magnoliopsida</taxon>
        <taxon>eudicotyledons</taxon>
        <taxon>Gunneridae</taxon>
        <taxon>Pentapetalae</taxon>
        <taxon>asterids</taxon>
        <taxon>lamiids</taxon>
        <taxon>Solanales</taxon>
        <taxon>Solanaceae</taxon>
        <taxon>Solanoideae</taxon>
        <taxon>Solaneae</taxon>
        <taxon>Solanum</taxon>
    </lineage>
</organism>
<dbReference type="OrthoDB" id="1745573at2759"/>
<comment type="caution">
    <text evidence="1">The sequence shown here is derived from an EMBL/GenBank/DDBJ whole genome shotgun (WGS) entry which is preliminary data.</text>
</comment>
<dbReference type="Proteomes" id="UP000824120">
    <property type="component" value="Chromosome 6"/>
</dbReference>
<sequence length="473" mass="52432">MICEDVTQSEGKRRAVIIVPELSFNSGWSGIAEKIGRFIHSYKRVGNLETHRLVDSNIPYVDMLKSSKWTNKGRMDMPKNIIKRGGGGICINGDANRQSEVLKKSLVGKFMTSKGKAPTLTEVTAEQVVEGEWVWRNLPVKMQWWSPTGGGFAVTLLGAPHLQSYWGLLWGVDRNRRRNPQLQNHLKWARIKIKGNGSDVPKEVTIDDGAFLYTMQVWTEAPEKVTIGENNIQSSSEKVFVEDSIVLRGAADKVVQPRAMAETCGENFRTPNVDLGLRTWALGFFGSKSLNATLGQLGQFSPNSSGKNKEVAHDGHMTSMNEIKILASQFLEALSHWESPSKLPQGEISMEKGPTPMKTQGEKSDIHQETASQNMIDESGAMKLQEKGDCSMETDVVASNIPRKTNGEEIEASNWINSHILELSSTYGVAFEGFREETLALLMRLDERKFALENKMIEGTSTTPSIGGLGKMN</sequence>
<protein>
    <recommendedName>
        <fullName evidence="3">DUF4283 domain-containing protein</fullName>
    </recommendedName>
</protein>
<dbReference type="PANTHER" id="PTHR34427:SF10">
    <property type="entry name" value="DUF4283 DOMAIN-CONTAINING PROTEIN"/>
    <property type="match status" value="1"/>
</dbReference>
<accession>A0A9J5YJC6</accession>
<evidence type="ECO:0000313" key="2">
    <source>
        <dbReference type="Proteomes" id="UP000824120"/>
    </source>
</evidence>
<dbReference type="EMBL" id="JACXVP010000006">
    <property type="protein sequence ID" value="KAG5599070.1"/>
    <property type="molecule type" value="Genomic_DNA"/>
</dbReference>
<name>A0A9J5YJC6_SOLCO</name>
<dbReference type="AlphaFoldDB" id="A0A9J5YJC6"/>
<reference evidence="1 2" key="1">
    <citation type="submission" date="2020-09" db="EMBL/GenBank/DDBJ databases">
        <title>De no assembly of potato wild relative species, Solanum commersonii.</title>
        <authorList>
            <person name="Cho K."/>
        </authorList>
    </citation>
    <scope>NUCLEOTIDE SEQUENCE [LARGE SCALE GENOMIC DNA]</scope>
    <source>
        <strain evidence="1">LZ3.2</strain>
        <tissue evidence="1">Leaf</tissue>
    </source>
</reference>
<proteinExistence type="predicted"/>
<evidence type="ECO:0000313" key="1">
    <source>
        <dbReference type="EMBL" id="KAG5599070.1"/>
    </source>
</evidence>
<dbReference type="PANTHER" id="PTHR34427">
    <property type="entry name" value="DUF4283 DOMAIN PROTEIN"/>
    <property type="match status" value="1"/>
</dbReference>
<gene>
    <name evidence="1" type="ORF">H5410_030440</name>
</gene>
<evidence type="ECO:0008006" key="3">
    <source>
        <dbReference type="Google" id="ProtNLM"/>
    </source>
</evidence>